<keyword evidence="7 9" id="KW-0472">Membrane</keyword>
<keyword evidence="16" id="KW-1185">Reference proteome</keyword>
<dbReference type="Proteomes" id="UP000586305">
    <property type="component" value="Unassembled WGS sequence"/>
</dbReference>
<comment type="similarity">
    <text evidence="9 11">Belongs to the TonB-dependent receptor family.</text>
</comment>
<evidence type="ECO:0000256" key="2">
    <source>
        <dbReference type="ARBA" id="ARBA00022448"/>
    </source>
</evidence>
<dbReference type="InterPro" id="IPR010917">
    <property type="entry name" value="TonB_rcpt_CS"/>
</dbReference>
<feature type="signal peptide" evidence="12">
    <location>
        <begin position="1"/>
        <end position="25"/>
    </location>
</feature>
<comment type="caution">
    <text evidence="15">The sequence shown here is derived from an EMBL/GenBank/DDBJ whole genome shotgun (WGS) entry which is preliminary data.</text>
</comment>
<dbReference type="InterPro" id="IPR036942">
    <property type="entry name" value="Beta-barrel_TonB_sf"/>
</dbReference>
<reference evidence="15 16" key="1">
    <citation type="submission" date="2020-04" db="EMBL/GenBank/DDBJ databases">
        <title>Pseudoalteromonas caenipelagi sp. nov., isolated from a tidal flat.</title>
        <authorList>
            <person name="Park S."/>
            <person name="Yoon J.-H."/>
        </authorList>
    </citation>
    <scope>NUCLEOTIDE SEQUENCE [LARGE SCALE GENOMIC DNA]</scope>
    <source>
        <strain evidence="15 16">JBTF-M23</strain>
    </source>
</reference>
<feature type="chain" id="PRO_5032296099" evidence="12">
    <location>
        <begin position="26"/>
        <end position="741"/>
    </location>
</feature>
<evidence type="ECO:0000259" key="13">
    <source>
        <dbReference type="Pfam" id="PF00593"/>
    </source>
</evidence>
<dbReference type="InterPro" id="IPR039426">
    <property type="entry name" value="TonB-dep_rcpt-like"/>
</dbReference>
<evidence type="ECO:0000256" key="7">
    <source>
        <dbReference type="ARBA" id="ARBA00023136"/>
    </source>
</evidence>
<dbReference type="Pfam" id="PF00593">
    <property type="entry name" value="TonB_dep_Rec_b-barrel"/>
    <property type="match status" value="1"/>
</dbReference>
<dbReference type="PROSITE" id="PS52016">
    <property type="entry name" value="TONB_DEPENDENT_REC_3"/>
    <property type="match status" value="1"/>
</dbReference>
<keyword evidence="3 9" id="KW-1134">Transmembrane beta strand</keyword>
<evidence type="ECO:0000256" key="4">
    <source>
        <dbReference type="ARBA" id="ARBA00022692"/>
    </source>
</evidence>
<dbReference type="GO" id="GO:0009279">
    <property type="term" value="C:cell outer membrane"/>
    <property type="evidence" value="ECO:0007669"/>
    <property type="project" value="UniProtKB-SubCell"/>
</dbReference>
<proteinExistence type="inferred from homology"/>
<dbReference type="RefSeq" id="WP_171624724.1">
    <property type="nucleotide sequence ID" value="NZ_JABBPG010000001.1"/>
</dbReference>
<evidence type="ECO:0000256" key="8">
    <source>
        <dbReference type="ARBA" id="ARBA00023237"/>
    </source>
</evidence>
<dbReference type="SUPFAM" id="SSF56935">
    <property type="entry name" value="Porins"/>
    <property type="match status" value="1"/>
</dbReference>
<gene>
    <name evidence="15" type="ORF">HG263_03815</name>
</gene>
<feature type="domain" description="TonB-dependent receptor plug" evidence="14">
    <location>
        <begin position="44"/>
        <end position="154"/>
    </location>
</feature>
<evidence type="ECO:0000256" key="1">
    <source>
        <dbReference type="ARBA" id="ARBA00004571"/>
    </source>
</evidence>
<feature type="domain" description="TonB-dependent receptor-like beta-barrel" evidence="13">
    <location>
        <begin position="242"/>
        <end position="711"/>
    </location>
</feature>
<sequence>MTKGPFMQKSMLALAVAVAIPSAFAADNDDNLEHIQILSHYDKLRTEAGSATLLTEEQLAKYEYDDIHRILASVPGVNIREEDGYGLRPNIGFRGVTPERSKKITILEDGVLIGPSPYSAPAAYYFPVTTRMTAVEVFKGPAAIKYGPQTVAGTINLVTRQVPEFTEGGIDVATGTDGYQKAHGYFGSVVNNVGFLVEGVNLKADGFKDLDGGGDTGFNKNDILAKFNYKMRTGGFDHTFGLKLSYSDEESDETYLGLTDADFAQTPYRRYAASQDALMDTKHQQVMFSHYLESDDVKVTTRVYRNDYERAWRKLNGLTNTSGSLSAILADPSLYADEYAVIAGQQDSVQAGRSAIFLTMGTNDREYFSQGVQVDASVKFQLFDLDHKLAAGVRYHEDEIERKHFEQTYAMTAGKVANTGQDKVFTTLDIESTDAWSMYMEDQITLDALTLGVGVRGELMDMHYQNNKDVLDWQDKTTRIWLPGVSGFYKLSEQSGLLFGVHQGFVPFSPAQENDIKLEKSVNYEFGGRFNDGVTQLELVSFYNDYSNLKESCSQSNCGIGDQIDQEFNGGEVDVYGIEAQFSQSYPLNLQLEIPYGFVYTYTKSEFQHDLDSEFAQWGRVKKGDELPYLPNHQATFNIGLAAQDWQLSVAVKYVSSMPEAAGVSWTNEETGAQTKIPLAGNKVPSNMVVDLSASYDLGQYGRIYAKVDNLLDETEVVSRRPYGARPGKPRQFSLGYKYQF</sequence>
<keyword evidence="4 9" id="KW-0812">Transmembrane</keyword>
<organism evidence="15 16">
    <name type="scientific">Pseudoalteromonas caenipelagi</name>
    <dbReference type="NCBI Taxonomy" id="2726988"/>
    <lineage>
        <taxon>Bacteria</taxon>
        <taxon>Pseudomonadati</taxon>
        <taxon>Pseudomonadota</taxon>
        <taxon>Gammaproteobacteria</taxon>
        <taxon>Alteromonadales</taxon>
        <taxon>Pseudoalteromonadaceae</taxon>
        <taxon>Pseudoalteromonas</taxon>
    </lineage>
</organism>
<evidence type="ECO:0000313" key="16">
    <source>
        <dbReference type="Proteomes" id="UP000586305"/>
    </source>
</evidence>
<accession>A0A849VD91</accession>
<evidence type="ECO:0000256" key="12">
    <source>
        <dbReference type="SAM" id="SignalP"/>
    </source>
</evidence>
<feature type="short sequence motif" description="TonB C-terminal box" evidence="10">
    <location>
        <begin position="724"/>
        <end position="741"/>
    </location>
</feature>
<dbReference type="PANTHER" id="PTHR30442:SF0">
    <property type="entry name" value="FE(3+) DICITRATE TRANSPORT PROTEIN FECA"/>
    <property type="match status" value="1"/>
</dbReference>
<dbReference type="PROSITE" id="PS01156">
    <property type="entry name" value="TONB_DEPENDENT_REC_2"/>
    <property type="match status" value="1"/>
</dbReference>
<keyword evidence="5 12" id="KW-0732">Signal</keyword>
<dbReference type="Pfam" id="PF07715">
    <property type="entry name" value="Plug"/>
    <property type="match status" value="1"/>
</dbReference>
<dbReference type="GO" id="GO:0033214">
    <property type="term" value="P:siderophore-iron import into cell"/>
    <property type="evidence" value="ECO:0007669"/>
    <property type="project" value="TreeGrafter"/>
</dbReference>
<evidence type="ECO:0000313" key="15">
    <source>
        <dbReference type="EMBL" id="NOU49661.1"/>
    </source>
</evidence>
<evidence type="ECO:0000256" key="9">
    <source>
        <dbReference type="PROSITE-ProRule" id="PRU01360"/>
    </source>
</evidence>
<dbReference type="PANTHER" id="PTHR30442">
    <property type="entry name" value="IRON III DICITRATE TRANSPORT PROTEIN FECA"/>
    <property type="match status" value="1"/>
</dbReference>
<keyword evidence="6 11" id="KW-0798">TonB box</keyword>
<evidence type="ECO:0000256" key="11">
    <source>
        <dbReference type="RuleBase" id="RU003357"/>
    </source>
</evidence>
<name>A0A849VD91_9GAMM</name>
<keyword evidence="8 9" id="KW-0998">Cell outer membrane</keyword>
<dbReference type="InterPro" id="IPR000531">
    <property type="entry name" value="Beta-barrel_TonB"/>
</dbReference>
<evidence type="ECO:0000259" key="14">
    <source>
        <dbReference type="Pfam" id="PF07715"/>
    </source>
</evidence>
<dbReference type="Gene3D" id="2.170.130.10">
    <property type="entry name" value="TonB-dependent receptor, plug domain"/>
    <property type="match status" value="1"/>
</dbReference>
<keyword evidence="15" id="KW-0675">Receptor</keyword>
<dbReference type="AlphaFoldDB" id="A0A849VD91"/>
<protein>
    <submittedName>
        <fullName evidence="15">TonB-dependent receptor</fullName>
    </submittedName>
</protein>
<evidence type="ECO:0000256" key="3">
    <source>
        <dbReference type="ARBA" id="ARBA00022452"/>
    </source>
</evidence>
<evidence type="ECO:0000256" key="5">
    <source>
        <dbReference type="ARBA" id="ARBA00022729"/>
    </source>
</evidence>
<evidence type="ECO:0000256" key="6">
    <source>
        <dbReference type="ARBA" id="ARBA00023077"/>
    </source>
</evidence>
<dbReference type="EMBL" id="JABBPG010000001">
    <property type="protein sequence ID" value="NOU49661.1"/>
    <property type="molecule type" value="Genomic_DNA"/>
</dbReference>
<dbReference type="Gene3D" id="2.40.170.20">
    <property type="entry name" value="TonB-dependent receptor, beta-barrel domain"/>
    <property type="match status" value="1"/>
</dbReference>
<dbReference type="InterPro" id="IPR012910">
    <property type="entry name" value="Plug_dom"/>
</dbReference>
<dbReference type="InterPro" id="IPR037066">
    <property type="entry name" value="Plug_dom_sf"/>
</dbReference>
<comment type="subcellular location">
    <subcellularLocation>
        <location evidence="1 9">Cell outer membrane</location>
        <topology evidence="1 9">Multi-pass membrane protein</topology>
    </subcellularLocation>
</comment>
<evidence type="ECO:0000256" key="10">
    <source>
        <dbReference type="PROSITE-ProRule" id="PRU10144"/>
    </source>
</evidence>
<keyword evidence="2 9" id="KW-0813">Transport</keyword>